<accession>A0A9X2GCV2</accession>
<comment type="caution">
    <text evidence="3">The sequence shown here is derived from an EMBL/GenBank/DDBJ whole genome shotgun (WGS) entry which is preliminary data.</text>
</comment>
<protein>
    <submittedName>
        <fullName evidence="3">Catechol 2,3-dioxygenase</fullName>
    </submittedName>
</protein>
<dbReference type="PROSITE" id="PS51819">
    <property type="entry name" value="VOC"/>
    <property type="match status" value="1"/>
</dbReference>
<dbReference type="AlphaFoldDB" id="A0A9X2GCV2"/>
<reference evidence="3" key="1">
    <citation type="submission" date="2022-06" db="EMBL/GenBank/DDBJ databases">
        <title>Genomic Encyclopedia of Archaeal and Bacterial Type Strains, Phase II (KMG-II): from individual species to whole genera.</title>
        <authorList>
            <person name="Goeker M."/>
        </authorList>
    </citation>
    <scope>NUCLEOTIDE SEQUENCE</scope>
    <source>
        <strain evidence="3">DSM 26652</strain>
    </source>
</reference>
<evidence type="ECO:0000313" key="4">
    <source>
        <dbReference type="Proteomes" id="UP001139493"/>
    </source>
</evidence>
<feature type="region of interest" description="Disordered" evidence="1">
    <location>
        <begin position="157"/>
        <end position="180"/>
    </location>
</feature>
<feature type="domain" description="VOC" evidence="2">
    <location>
        <begin position="5"/>
        <end position="126"/>
    </location>
</feature>
<evidence type="ECO:0000256" key="1">
    <source>
        <dbReference type="SAM" id="MobiDB-lite"/>
    </source>
</evidence>
<dbReference type="Pfam" id="PF00903">
    <property type="entry name" value="Glyoxalase"/>
    <property type="match status" value="1"/>
</dbReference>
<dbReference type="InterPro" id="IPR037523">
    <property type="entry name" value="VOC_core"/>
</dbReference>
<dbReference type="EMBL" id="JAMTCS010000019">
    <property type="protein sequence ID" value="MCP2267474.1"/>
    <property type="molecule type" value="Genomic_DNA"/>
</dbReference>
<name>A0A9X2GCV2_9MICO</name>
<dbReference type="InterPro" id="IPR029068">
    <property type="entry name" value="Glyas_Bleomycin-R_OHBP_Dase"/>
</dbReference>
<dbReference type="Gene3D" id="3.30.720.120">
    <property type="match status" value="1"/>
</dbReference>
<dbReference type="RefSeq" id="WP_253839962.1">
    <property type="nucleotide sequence ID" value="NZ_JAMTCS010000019.1"/>
</dbReference>
<sequence>MTTLGSFYPVIATRDVAAARAFYQAHLGFEVTFEADWYVSLRRSDAPQYELALLDHAHPTVPEGYRTPMTGGLLLNFEVDDVDAEHRRLVGEAGLPELLSLRTEAFGQRHFIVGAPDGVLIDVITVVPPGAEYADQYAAGRLPGQPVGWAQVRSARRARRGARPGGRGAGPVFRGVGLGR</sequence>
<dbReference type="InterPro" id="IPR004360">
    <property type="entry name" value="Glyas_Fos-R_dOase_dom"/>
</dbReference>
<dbReference type="Gene3D" id="3.30.720.110">
    <property type="match status" value="1"/>
</dbReference>
<gene>
    <name evidence="3" type="ORF">APR03_004851</name>
</gene>
<proteinExistence type="predicted"/>
<dbReference type="SUPFAM" id="SSF54593">
    <property type="entry name" value="Glyoxalase/Bleomycin resistance protein/Dihydroxybiphenyl dioxygenase"/>
    <property type="match status" value="1"/>
</dbReference>
<evidence type="ECO:0000259" key="2">
    <source>
        <dbReference type="PROSITE" id="PS51819"/>
    </source>
</evidence>
<evidence type="ECO:0000313" key="3">
    <source>
        <dbReference type="EMBL" id="MCP2267474.1"/>
    </source>
</evidence>
<keyword evidence="4" id="KW-1185">Reference proteome</keyword>
<dbReference type="Proteomes" id="UP001139493">
    <property type="component" value="Unassembled WGS sequence"/>
</dbReference>
<organism evidence="3 4">
    <name type="scientific">Promicromonospora thailandica</name>
    <dbReference type="NCBI Taxonomy" id="765201"/>
    <lineage>
        <taxon>Bacteria</taxon>
        <taxon>Bacillati</taxon>
        <taxon>Actinomycetota</taxon>
        <taxon>Actinomycetes</taxon>
        <taxon>Micrococcales</taxon>
        <taxon>Promicromonosporaceae</taxon>
        <taxon>Promicromonospora</taxon>
    </lineage>
</organism>
<feature type="compositionally biased region" description="Low complexity" evidence="1">
    <location>
        <begin position="170"/>
        <end position="180"/>
    </location>
</feature>